<keyword evidence="5" id="KW-1185">Reference proteome</keyword>
<proteinExistence type="predicted"/>
<name>A0A1T3NRM6_9ACTN</name>
<protein>
    <submittedName>
        <fullName evidence="4">Transcriptional regulator</fullName>
    </submittedName>
</protein>
<dbReference type="Pfam" id="PF12833">
    <property type="entry name" value="HTH_18"/>
    <property type="match status" value="1"/>
</dbReference>
<dbReference type="SUPFAM" id="SSF52317">
    <property type="entry name" value="Class I glutamine amidotransferase-like"/>
    <property type="match status" value="1"/>
</dbReference>
<dbReference type="Gene3D" id="3.40.50.880">
    <property type="match status" value="1"/>
</dbReference>
<dbReference type="SMART" id="SM00342">
    <property type="entry name" value="HTH_ARAC"/>
    <property type="match status" value="1"/>
</dbReference>
<evidence type="ECO:0000256" key="2">
    <source>
        <dbReference type="ARBA" id="ARBA00023163"/>
    </source>
</evidence>
<sequence length="326" mass="34802">MSVIAVLALDGVPGHQLTAPGLVFGVAGREHRGVEYEIRICSGPGMRATGGPAGLRIGAPYGLDALADADVVLVPGHDRHRDAPPAGVLAALRAAASRGGRIAAVDTGAFTLAATGLLSGRRATTNRRHTDELAELHPDIDVDPLGVAIEDGPFLTAAGVFGGVDVCLRLLAHDHGRRVAEATSRELITPLHVYADDVQEAIAREVADSVGLDPTLRWMRDHLHDPLTVAGLAAHARTSVSSLTRRFHAHTGLSPLQYLLRLRLEEAQRLLRETDLPVELIADRTGFAAPAAMRRYFRALGDTTPSAYRRACRAAENRSRRRPGSD</sequence>
<dbReference type="Proteomes" id="UP000190037">
    <property type="component" value="Unassembled WGS sequence"/>
</dbReference>
<dbReference type="RefSeq" id="WP_078980669.1">
    <property type="nucleotide sequence ID" value="NZ_MWQN01000002.1"/>
</dbReference>
<dbReference type="InterPro" id="IPR002818">
    <property type="entry name" value="DJ-1/PfpI"/>
</dbReference>
<dbReference type="SUPFAM" id="SSF46689">
    <property type="entry name" value="Homeodomain-like"/>
    <property type="match status" value="2"/>
</dbReference>
<keyword evidence="2" id="KW-0804">Transcription</keyword>
<dbReference type="PANTHER" id="PTHR43130">
    <property type="entry name" value="ARAC-FAMILY TRANSCRIPTIONAL REGULATOR"/>
    <property type="match status" value="1"/>
</dbReference>
<dbReference type="Gene3D" id="1.10.10.60">
    <property type="entry name" value="Homeodomain-like"/>
    <property type="match status" value="1"/>
</dbReference>
<dbReference type="InterPro" id="IPR018060">
    <property type="entry name" value="HTH_AraC"/>
</dbReference>
<reference evidence="4 5" key="1">
    <citation type="submission" date="2017-03" db="EMBL/GenBank/DDBJ databases">
        <title>Draft genome sequence of Streptomyces scabrisporus NF3, endophyte isolated from Amphipterygium adstringens.</title>
        <authorList>
            <person name="Vazquez M."/>
            <person name="Ceapa C.D."/>
            <person name="Rodriguez Luna D."/>
            <person name="Sanchez Esquivel S."/>
        </authorList>
    </citation>
    <scope>NUCLEOTIDE SEQUENCE [LARGE SCALE GENOMIC DNA]</scope>
    <source>
        <strain evidence="4 5">NF3</strain>
    </source>
</reference>
<dbReference type="PROSITE" id="PS01124">
    <property type="entry name" value="HTH_ARAC_FAMILY_2"/>
    <property type="match status" value="1"/>
</dbReference>
<gene>
    <name evidence="4" type="ORF">B4N89_32450</name>
</gene>
<dbReference type="InterPro" id="IPR029062">
    <property type="entry name" value="Class_I_gatase-like"/>
</dbReference>
<comment type="caution">
    <text evidence="4">The sequence shown here is derived from an EMBL/GenBank/DDBJ whole genome shotgun (WGS) entry which is preliminary data.</text>
</comment>
<dbReference type="PANTHER" id="PTHR43130:SF3">
    <property type="entry name" value="HTH-TYPE TRANSCRIPTIONAL REGULATOR RV1931C"/>
    <property type="match status" value="1"/>
</dbReference>
<dbReference type="GO" id="GO:0043565">
    <property type="term" value="F:sequence-specific DNA binding"/>
    <property type="evidence" value="ECO:0007669"/>
    <property type="project" value="InterPro"/>
</dbReference>
<dbReference type="GO" id="GO:0003700">
    <property type="term" value="F:DNA-binding transcription factor activity"/>
    <property type="evidence" value="ECO:0007669"/>
    <property type="project" value="InterPro"/>
</dbReference>
<evidence type="ECO:0000259" key="3">
    <source>
        <dbReference type="PROSITE" id="PS01124"/>
    </source>
</evidence>
<dbReference type="OrthoDB" id="4117137at2"/>
<keyword evidence="1" id="KW-0805">Transcription regulation</keyword>
<evidence type="ECO:0000256" key="1">
    <source>
        <dbReference type="ARBA" id="ARBA00023015"/>
    </source>
</evidence>
<feature type="domain" description="HTH araC/xylS-type" evidence="3">
    <location>
        <begin position="213"/>
        <end position="311"/>
    </location>
</feature>
<dbReference type="AlphaFoldDB" id="A0A1T3NRM6"/>
<dbReference type="InterPro" id="IPR052158">
    <property type="entry name" value="INH-QAR"/>
</dbReference>
<accession>A0A1T3NRM6</accession>
<organism evidence="4 5">
    <name type="scientific">Embleya scabrispora</name>
    <dbReference type="NCBI Taxonomy" id="159449"/>
    <lineage>
        <taxon>Bacteria</taxon>
        <taxon>Bacillati</taxon>
        <taxon>Actinomycetota</taxon>
        <taxon>Actinomycetes</taxon>
        <taxon>Kitasatosporales</taxon>
        <taxon>Streptomycetaceae</taxon>
        <taxon>Embleya</taxon>
    </lineage>
</organism>
<dbReference type="EMBL" id="MWQN01000002">
    <property type="protein sequence ID" value="OPC79448.1"/>
    <property type="molecule type" value="Genomic_DNA"/>
</dbReference>
<evidence type="ECO:0000313" key="5">
    <source>
        <dbReference type="Proteomes" id="UP000190037"/>
    </source>
</evidence>
<dbReference type="InterPro" id="IPR009057">
    <property type="entry name" value="Homeodomain-like_sf"/>
</dbReference>
<dbReference type="STRING" id="159449.B4N89_32450"/>
<evidence type="ECO:0000313" key="4">
    <source>
        <dbReference type="EMBL" id="OPC79448.1"/>
    </source>
</evidence>
<dbReference type="Pfam" id="PF01965">
    <property type="entry name" value="DJ-1_PfpI"/>
    <property type="match status" value="1"/>
</dbReference>